<dbReference type="Pfam" id="PF06898">
    <property type="entry name" value="YqfD"/>
    <property type="match status" value="1"/>
</dbReference>
<accession>A0A917AXI0</accession>
<dbReference type="InterPro" id="IPR010690">
    <property type="entry name" value="YqfD"/>
</dbReference>
<comment type="caution">
    <text evidence="2">The sequence shown here is derived from an EMBL/GenBank/DDBJ whole genome shotgun (WGS) entry which is preliminary data.</text>
</comment>
<evidence type="ECO:0000313" key="3">
    <source>
        <dbReference type="Proteomes" id="UP000660110"/>
    </source>
</evidence>
<evidence type="ECO:0000256" key="1">
    <source>
        <dbReference type="SAM" id="Phobius"/>
    </source>
</evidence>
<protein>
    <recommendedName>
        <fullName evidence="4">Sporulation protein YqfD</fullName>
    </recommendedName>
</protein>
<evidence type="ECO:0000313" key="2">
    <source>
        <dbReference type="EMBL" id="GGF07632.1"/>
    </source>
</evidence>
<dbReference type="NCBIfam" id="TIGR02876">
    <property type="entry name" value="spore_yqfD"/>
    <property type="match status" value="1"/>
</dbReference>
<sequence>MRKGQLAVLQGKLIITAEGQVLEAFMHACVKQGCTLSNIKYLSDKKVQMAVLLQDWPKIRKLRKHYRCKIKIISKKGAPFFYKRLISRKAFVTALIIGFMAAFLLANTLWSIKITGLDPELEAEVESKLRTYGIQPGSTTFSMKPPREVQRLLLEDIPELLWVGVKKQGTSYQLYGVEQTNYDEAEEPRPSNIVASKKGLITKMFISKGRPLVEVNDVVKKGTLLATGELKEDSGKFIESEGEVIAETWYRVEIDRPKEQNWGLTDGESSQSFSLVFADVSIPIWGFWRKNENNVRKESYDHRFKLFGWEFPVQLKQTTTFTNENKLQSLSEEESIKDTLRTAKQSLLLQLEENAKITEEKILHESEDRGKVKLILLVKVEENIAETKYVSQGD</sequence>
<reference evidence="2" key="2">
    <citation type="submission" date="2020-09" db="EMBL/GenBank/DDBJ databases">
        <authorList>
            <person name="Sun Q."/>
            <person name="Zhou Y."/>
        </authorList>
    </citation>
    <scope>NUCLEOTIDE SEQUENCE</scope>
    <source>
        <strain evidence="2">CGMCC 1.12153</strain>
    </source>
</reference>
<proteinExistence type="predicted"/>
<gene>
    <name evidence="2" type="primary">yqfD</name>
    <name evidence="2" type="ORF">GCM10010954_02610</name>
</gene>
<keyword evidence="3" id="KW-1185">Reference proteome</keyword>
<feature type="transmembrane region" description="Helical" evidence="1">
    <location>
        <begin position="90"/>
        <end position="110"/>
    </location>
</feature>
<reference evidence="2" key="1">
    <citation type="journal article" date="2014" name="Int. J. Syst. Evol. Microbiol.">
        <title>Complete genome sequence of Corynebacterium casei LMG S-19264T (=DSM 44701T), isolated from a smear-ripened cheese.</title>
        <authorList>
            <consortium name="US DOE Joint Genome Institute (JGI-PGF)"/>
            <person name="Walter F."/>
            <person name="Albersmeier A."/>
            <person name="Kalinowski J."/>
            <person name="Ruckert C."/>
        </authorList>
    </citation>
    <scope>NUCLEOTIDE SEQUENCE</scope>
    <source>
        <strain evidence="2">CGMCC 1.12153</strain>
    </source>
</reference>
<dbReference type="Proteomes" id="UP000660110">
    <property type="component" value="Unassembled WGS sequence"/>
</dbReference>
<keyword evidence="1" id="KW-1133">Transmembrane helix</keyword>
<evidence type="ECO:0008006" key="4">
    <source>
        <dbReference type="Google" id="ProtNLM"/>
    </source>
</evidence>
<dbReference type="PIRSF" id="PIRSF029895">
    <property type="entry name" value="SpoIV"/>
    <property type="match status" value="1"/>
</dbReference>
<dbReference type="RefSeq" id="WP_188375660.1">
    <property type="nucleotide sequence ID" value="NZ_BMEL01000001.1"/>
</dbReference>
<keyword evidence="1" id="KW-0812">Transmembrane</keyword>
<dbReference type="EMBL" id="BMEL01000001">
    <property type="protein sequence ID" value="GGF07632.1"/>
    <property type="molecule type" value="Genomic_DNA"/>
</dbReference>
<name>A0A917AXI0_HALAA</name>
<dbReference type="AlphaFoldDB" id="A0A917AXI0"/>
<keyword evidence="1" id="KW-0472">Membrane</keyword>
<organism evidence="2 3">
    <name type="scientific">Halobacillus andaensis</name>
    <dbReference type="NCBI Taxonomy" id="1176239"/>
    <lineage>
        <taxon>Bacteria</taxon>
        <taxon>Bacillati</taxon>
        <taxon>Bacillota</taxon>
        <taxon>Bacilli</taxon>
        <taxon>Bacillales</taxon>
        <taxon>Bacillaceae</taxon>
        <taxon>Halobacillus</taxon>
    </lineage>
</organism>